<feature type="compositionally biased region" description="Low complexity" evidence="1">
    <location>
        <begin position="320"/>
        <end position="329"/>
    </location>
</feature>
<dbReference type="OrthoDB" id="6606907at2759"/>
<accession>A0A9C6U0B7</accession>
<feature type="region of interest" description="Disordered" evidence="1">
    <location>
        <begin position="320"/>
        <end position="371"/>
    </location>
</feature>
<evidence type="ECO:0000313" key="2">
    <source>
        <dbReference type="Proteomes" id="UP000504606"/>
    </source>
</evidence>
<feature type="compositionally biased region" description="Basic residues" evidence="1">
    <location>
        <begin position="171"/>
        <end position="183"/>
    </location>
</feature>
<name>A0A9C6U0B7_FRAOC</name>
<dbReference type="AlphaFoldDB" id="A0A9C6U0B7"/>
<feature type="region of interest" description="Disordered" evidence="1">
    <location>
        <begin position="1"/>
        <end position="39"/>
    </location>
</feature>
<sequence length="638" mass="67037">MADVGSAAGPRGGVPDGGPHDERGAGGDPRAAGVTSGEDPYRDFELYLEKVAAELEIGEVFEEWQTAAGTTTRGLAAPGAAPDAASLPPPPACVPEHVPASPTAAFARLPPPPPPPPRSSSRSKLVLRIPEQQQQPTAHQHDANDVPDVVVVRGSPLNGDATPPRSSRLSNNKRRSRRGRASRRYNTDTVVQDWADDPLADFHELVLQELAALGQNAHEEDADVTSVDGADTMRFWVGGSRASRCTLSAPASGLVSPVDSTPSSPTPPDEQPWRSRWLRRKLTDDDAVLVSITPLPEDSVDDDEERCLRTAALPDLLPATRRAATLPAPGVQQSSRRRPGSGGDIIGNQDAVKRKASLGRRATVKSAGPDLISEDDVPPALSHGGLPLALHNLLAKLRPSPRPSLSTATVVLAPPDTPANTPTSPRSPLDAARAGPRFPAVASTMGLNPFPRANSPDLTADAGTQTSPPLSRSSSFTWVSDSSLPLPDTPDTPDTPGSEDDRCSSTSSSGLVLDGGRQHAASTDDCLSSVDSAGGDSPSPTPPDSPRLGRARAVRASRDERGLPSWGACEEEGHESGIGTASPPPSHPSRSEYTRSCHNFTRRHRKFQNCEIASAVSAAALYSKISALIGPLPDPIWI</sequence>
<reference evidence="3" key="1">
    <citation type="submission" date="2025-08" db="UniProtKB">
        <authorList>
            <consortium name="RefSeq"/>
        </authorList>
    </citation>
    <scope>IDENTIFICATION</scope>
    <source>
        <tissue evidence="3">Whole organism</tissue>
    </source>
</reference>
<evidence type="ECO:0000256" key="1">
    <source>
        <dbReference type="SAM" id="MobiDB-lite"/>
    </source>
</evidence>
<feature type="compositionally biased region" description="Polar residues" evidence="1">
    <location>
        <begin position="462"/>
        <end position="479"/>
    </location>
</feature>
<keyword evidence="2" id="KW-1185">Reference proteome</keyword>
<evidence type="ECO:0000313" key="3">
    <source>
        <dbReference type="RefSeq" id="XP_052120714.1"/>
    </source>
</evidence>
<gene>
    <name evidence="3" type="primary">LOC127748939</name>
</gene>
<dbReference type="RefSeq" id="XP_052120714.1">
    <property type="nucleotide sequence ID" value="XM_052264754.1"/>
</dbReference>
<feature type="compositionally biased region" description="Pro residues" evidence="1">
    <location>
        <begin position="109"/>
        <end position="118"/>
    </location>
</feature>
<feature type="compositionally biased region" description="Low complexity" evidence="1">
    <location>
        <begin position="72"/>
        <end position="86"/>
    </location>
</feature>
<protein>
    <submittedName>
        <fullName evidence="3">Uncharacterized protein LOC127748939</fullName>
    </submittedName>
</protein>
<feature type="region of interest" description="Disordered" evidence="1">
    <location>
        <begin position="401"/>
        <end position="593"/>
    </location>
</feature>
<organism evidence="2 3">
    <name type="scientific">Frankliniella occidentalis</name>
    <name type="common">Western flower thrips</name>
    <name type="synonym">Euthrips occidentalis</name>
    <dbReference type="NCBI Taxonomy" id="133901"/>
    <lineage>
        <taxon>Eukaryota</taxon>
        <taxon>Metazoa</taxon>
        <taxon>Ecdysozoa</taxon>
        <taxon>Arthropoda</taxon>
        <taxon>Hexapoda</taxon>
        <taxon>Insecta</taxon>
        <taxon>Pterygota</taxon>
        <taxon>Neoptera</taxon>
        <taxon>Paraneoptera</taxon>
        <taxon>Thysanoptera</taxon>
        <taxon>Terebrantia</taxon>
        <taxon>Thripoidea</taxon>
        <taxon>Thripidae</taxon>
        <taxon>Frankliniella</taxon>
    </lineage>
</organism>
<dbReference type="GeneID" id="127748939"/>
<feature type="region of interest" description="Disordered" evidence="1">
    <location>
        <begin position="72"/>
        <end position="185"/>
    </location>
</feature>
<feature type="region of interest" description="Disordered" evidence="1">
    <location>
        <begin position="251"/>
        <end position="274"/>
    </location>
</feature>
<dbReference type="Proteomes" id="UP000504606">
    <property type="component" value="Unplaced"/>
</dbReference>
<dbReference type="KEGG" id="foc:127748939"/>
<proteinExistence type="predicted"/>